<dbReference type="AlphaFoldDB" id="A0A0P1J043"/>
<dbReference type="EMBL" id="CYUD01000016">
    <property type="protein sequence ID" value="CUK17031.1"/>
    <property type="molecule type" value="Genomic_DNA"/>
</dbReference>
<dbReference type="InterPro" id="IPR016187">
    <property type="entry name" value="CTDL_fold"/>
</dbReference>
<feature type="chain" id="PRO_5006065792" description="Lectin" evidence="2">
    <location>
        <begin position="28"/>
        <end position="232"/>
    </location>
</feature>
<dbReference type="Proteomes" id="UP000051260">
    <property type="component" value="Unassembled WGS sequence"/>
</dbReference>
<evidence type="ECO:0008006" key="5">
    <source>
        <dbReference type="Google" id="ProtNLM"/>
    </source>
</evidence>
<dbReference type="SUPFAM" id="SSF56436">
    <property type="entry name" value="C-type lectin-like"/>
    <property type="match status" value="1"/>
</dbReference>
<organism evidence="3 4">
    <name type="scientific">Ruegeria denitrificans</name>
    <dbReference type="NCBI Taxonomy" id="1715692"/>
    <lineage>
        <taxon>Bacteria</taxon>
        <taxon>Pseudomonadati</taxon>
        <taxon>Pseudomonadota</taxon>
        <taxon>Alphaproteobacteria</taxon>
        <taxon>Rhodobacterales</taxon>
        <taxon>Roseobacteraceae</taxon>
        <taxon>Ruegeria</taxon>
    </lineage>
</organism>
<dbReference type="InterPro" id="IPR016186">
    <property type="entry name" value="C-type_lectin-like/link_sf"/>
</dbReference>
<evidence type="ECO:0000256" key="2">
    <source>
        <dbReference type="SAM" id="SignalP"/>
    </source>
</evidence>
<evidence type="ECO:0000313" key="4">
    <source>
        <dbReference type="Proteomes" id="UP000051260"/>
    </source>
</evidence>
<feature type="signal peptide" evidence="2">
    <location>
        <begin position="1"/>
        <end position="27"/>
    </location>
</feature>
<evidence type="ECO:0000313" key="3">
    <source>
        <dbReference type="EMBL" id="CUK17031.1"/>
    </source>
</evidence>
<evidence type="ECO:0000256" key="1">
    <source>
        <dbReference type="SAM" id="MobiDB-lite"/>
    </source>
</evidence>
<keyword evidence="4" id="KW-1185">Reference proteome</keyword>
<accession>A0A0P1J043</accession>
<protein>
    <recommendedName>
        <fullName evidence="5">Lectin</fullName>
    </recommendedName>
</protein>
<gene>
    <name evidence="3" type="ORF">RUE5091_04075</name>
</gene>
<proteinExistence type="predicted"/>
<sequence>MSKFTNGTTAHGVAALVICCFAAIAQAQSAGEEMSFFITSVGKGDGANLGGLEGADAHCNALASAAGSSKTFAAYLSTSMSIDRSTDPMTITNGISARDRIGTGPWYNANGELIANNVEDLHSDGVKINLQTALDENGNPVNGRGSQPNKHDILTGSDSAGHFSTAGGDTTCSNWTSNSEDGSAIVGHHDRVGLNDARNMLSWNSSHGSRGCGEEHLPRSGGAGLFYCFATE</sequence>
<keyword evidence="2" id="KW-0732">Signal</keyword>
<name>A0A0P1J043_9RHOB</name>
<dbReference type="STRING" id="1715692.RUE5091_04075"/>
<reference evidence="4" key="1">
    <citation type="submission" date="2015-09" db="EMBL/GenBank/DDBJ databases">
        <authorList>
            <person name="Rodrigo-Torres L."/>
            <person name="Arahal D.R."/>
        </authorList>
    </citation>
    <scope>NUCLEOTIDE SEQUENCE [LARGE SCALE GENOMIC DNA]</scope>
    <source>
        <strain evidence="4">CECT 5091</strain>
    </source>
</reference>
<feature type="region of interest" description="Disordered" evidence="1">
    <location>
        <begin position="135"/>
        <end position="159"/>
    </location>
</feature>
<dbReference type="Gene3D" id="3.10.100.10">
    <property type="entry name" value="Mannose-Binding Protein A, subunit A"/>
    <property type="match status" value="1"/>
</dbReference>